<protein>
    <submittedName>
        <fullName evidence="2">DUF4083 domain-containing protein</fullName>
    </submittedName>
</protein>
<keyword evidence="1" id="KW-1133">Transmembrane helix</keyword>
<sequence length="62" mass="7293">MDMNTGDVLFQLFMMAFLAAIVVVAFMVAKGVRNRRIQQRKYDKQIEEKLDQIIEKMDQTPK</sequence>
<keyword evidence="1" id="KW-0472">Membrane</keyword>
<dbReference type="Proteomes" id="UP000324269">
    <property type="component" value="Unassembled WGS sequence"/>
</dbReference>
<reference evidence="2 3" key="1">
    <citation type="submission" date="2019-08" db="EMBL/GenBank/DDBJ databases">
        <title>Bacillus genomes from the desert of Cuatro Cienegas, Coahuila.</title>
        <authorList>
            <person name="Olmedo-Alvarez G."/>
        </authorList>
    </citation>
    <scope>NUCLEOTIDE SEQUENCE [LARGE SCALE GENOMIC DNA]</scope>
    <source>
        <strain evidence="2 3">CH87b_3T</strain>
    </source>
</reference>
<dbReference type="OrthoDB" id="2929202at2"/>
<dbReference type="RefSeq" id="WP_148970662.1">
    <property type="nucleotide sequence ID" value="NZ_CANLNA010000004.1"/>
</dbReference>
<proteinExistence type="predicted"/>
<dbReference type="AlphaFoldDB" id="A0A5D4U5T0"/>
<gene>
    <name evidence="2" type="ORF">FZC85_19540</name>
</gene>
<evidence type="ECO:0000256" key="1">
    <source>
        <dbReference type="SAM" id="Phobius"/>
    </source>
</evidence>
<keyword evidence="1" id="KW-0812">Transmembrane</keyword>
<name>A0A5D4U5T0_9BACI</name>
<evidence type="ECO:0000313" key="2">
    <source>
        <dbReference type="EMBL" id="TYS82666.1"/>
    </source>
</evidence>
<evidence type="ECO:0000313" key="3">
    <source>
        <dbReference type="Proteomes" id="UP000324269"/>
    </source>
</evidence>
<feature type="transmembrane region" description="Helical" evidence="1">
    <location>
        <begin position="12"/>
        <end position="32"/>
    </location>
</feature>
<dbReference type="EMBL" id="VTEZ01000007">
    <property type="protein sequence ID" value="TYS82666.1"/>
    <property type="molecule type" value="Genomic_DNA"/>
</dbReference>
<comment type="caution">
    <text evidence="2">The sequence shown here is derived from an EMBL/GenBank/DDBJ whole genome shotgun (WGS) entry which is preliminary data.</text>
</comment>
<accession>A0A5D4U5T0</accession>
<organism evidence="2 3">
    <name type="scientific">Rossellomorea aquimaris</name>
    <dbReference type="NCBI Taxonomy" id="189382"/>
    <lineage>
        <taxon>Bacteria</taxon>
        <taxon>Bacillati</taxon>
        <taxon>Bacillota</taxon>
        <taxon>Bacilli</taxon>
        <taxon>Bacillales</taxon>
        <taxon>Bacillaceae</taxon>
        <taxon>Rossellomorea</taxon>
    </lineage>
</organism>